<accession>A0A1F6AG58</accession>
<reference evidence="1 2" key="1">
    <citation type="journal article" date="2016" name="Nat. Commun.">
        <title>Thousands of microbial genomes shed light on interconnected biogeochemical processes in an aquifer system.</title>
        <authorList>
            <person name="Anantharaman K."/>
            <person name="Brown C.T."/>
            <person name="Hug L.A."/>
            <person name="Sharon I."/>
            <person name="Castelle C.J."/>
            <person name="Probst A.J."/>
            <person name="Thomas B.C."/>
            <person name="Singh A."/>
            <person name="Wilkins M.J."/>
            <person name="Karaoz U."/>
            <person name="Brodie E.L."/>
            <person name="Williams K.H."/>
            <person name="Hubbard S.S."/>
            <person name="Banfield J.F."/>
        </authorList>
    </citation>
    <scope>NUCLEOTIDE SEQUENCE [LARGE SCALE GENOMIC DNA]</scope>
</reference>
<dbReference type="EMBL" id="MFJV01000001">
    <property type="protein sequence ID" value="OGG23704.1"/>
    <property type="molecule type" value="Genomic_DNA"/>
</dbReference>
<dbReference type="STRING" id="1798392.A3A79_00655"/>
<organism evidence="1 2">
    <name type="scientific">Candidatus Gottesmanbacteria bacterium RIFCSPLOWO2_01_FULL_43_11b</name>
    <dbReference type="NCBI Taxonomy" id="1798392"/>
    <lineage>
        <taxon>Bacteria</taxon>
        <taxon>Candidatus Gottesmaniibacteriota</taxon>
    </lineage>
</organism>
<comment type="caution">
    <text evidence="1">The sequence shown here is derived from an EMBL/GenBank/DDBJ whole genome shotgun (WGS) entry which is preliminary data.</text>
</comment>
<gene>
    <name evidence="1" type="ORF">A3A79_00655</name>
</gene>
<dbReference type="AlphaFoldDB" id="A0A1F6AG58"/>
<proteinExistence type="predicted"/>
<name>A0A1F6AG58_9BACT</name>
<evidence type="ECO:0000313" key="2">
    <source>
        <dbReference type="Proteomes" id="UP000178759"/>
    </source>
</evidence>
<protein>
    <recommendedName>
        <fullName evidence="3">LytR/CpsA/Psr regulator C-terminal domain-containing protein</fullName>
    </recommendedName>
</protein>
<evidence type="ECO:0008006" key="3">
    <source>
        <dbReference type="Google" id="ProtNLM"/>
    </source>
</evidence>
<evidence type="ECO:0000313" key="1">
    <source>
        <dbReference type="EMBL" id="OGG23704.1"/>
    </source>
</evidence>
<sequence>MGRLFLIVAALILLFFFLRSGKFDRITVVLSGDPVVVWSWDTIKNRGVIVRIPKDTRIEAVRGYGIYPVSSLWELGKLNNDSTLLADSIGVALGIPVSWYVGPTSLPPFSSRGTIGRITTSIPTNIPLRIWLQLVRIQSNMTPINTVSLDLSESSGLKKMTLPDGSESIEIDTVKLDTLIGNEFEDIRVRQEAIPLGVYNTTTMPTLGGRMARVVSHLGGNVVIVGNSTHEVSQTCQLTGKSNALSSVTITFLARQLGCSVVSNFEGNLDEQVDIILFVGRPLLHQLP</sequence>
<dbReference type="Proteomes" id="UP000178759">
    <property type="component" value="Unassembled WGS sequence"/>
</dbReference>